<sequence length="825" mass="93444">MEMEWFKEVILHRWRTQGMTDIIEDIMVREMKDSRIKVTVVVVVLMDVWKDKIVTRMFVLWDFKIIIEDTKQEKLDKTRWEEEEQEQLAAKFTEREKTPDKDEHYLTDPSDNEHDPFSPDNSSDDYNPGNDSALDDSDDSSEEESEEESFNRGNLTKKHITAEDSILPQDKENILVTASEVSCDLEPATTSDVNLVNDNCIEIIMSSRRGHKRPLPLDEPSSSRHGRNNSSSRNRRLSSGESRNPSRTSEASIDRLTAVISTLIESNAKANTPRERASTPAVRGEMVPVFDPDDRTQTVLDWCRKVDELRDIFGWSEEATIYFAMTKLKGLAEVWYKGLPSVKFSWNEWKQKLEQGFPSKRDFFEEFQQMMARTKKQDETYCKYYYEKMALLNSCEITGVKAVSCLIGGMFDNVVKTGAKAGDHQSPESLYGYLCTLDTASSGTSRGHDVGRHTSRHKSGNFRRDNKTSKQAVDINGISSFAYVDLGSSCTTIRLQEAERLALVIDATEKTILHGYGNGRTPTIGTTSFRIKVDDVETTVSAHIVSNVAQEIPILLGRNFTELPDVLVIKDDISLTFFSRSLGEINAIETEPNDSKIVLRIAENTTILPNHWGHVQVDSDSYEGDLCIDASVRMQEGQEYCIPHVIVSIKKGEPALLPCISLADNDIEFKKNRVFVRACKCTEEENLTEMVMRVVARHEAAEKIRLAQAKQKQYFDKKRKKPQVYKEGDLVVVLKQVQSTGTSRKLDAPYSGPMVVKVALPNDRYVVRDMENSHRTRTTSKYEKTVAVDRMRPWCQPGGVSDSTDSESGDDGVLLSSDDDQPMDS</sequence>
<evidence type="ECO:0000256" key="1">
    <source>
        <dbReference type="SAM" id="MobiDB-lite"/>
    </source>
</evidence>
<evidence type="ECO:0008006" key="4">
    <source>
        <dbReference type="Google" id="ProtNLM"/>
    </source>
</evidence>
<evidence type="ECO:0000313" key="3">
    <source>
        <dbReference type="Proteomes" id="UP001152799"/>
    </source>
</evidence>
<name>A0A9N9N019_9CUCU</name>
<feature type="region of interest" description="Disordered" evidence="1">
    <location>
        <begin position="211"/>
        <end position="251"/>
    </location>
</feature>
<protein>
    <recommendedName>
        <fullName evidence="4">Retrotransposon gag domain-containing protein</fullName>
    </recommendedName>
</protein>
<evidence type="ECO:0000313" key="2">
    <source>
        <dbReference type="EMBL" id="CAG9773408.1"/>
    </source>
</evidence>
<organism evidence="2 3">
    <name type="scientific">Ceutorhynchus assimilis</name>
    <name type="common">cabbage seed weevil</name>
    <dbReference type="NCBI Taxonomy" id="467358"/>
    <lineage>
        <taxon>Eukaryota</taxon>
        <taxon>Metazoa</taxon>
        <taxon>Ecdysozoa</taxon>
        <taxon>Arthropoda</taxon>
        <taxon>Hexapoda</taxon>
        <taxon>Insecta</taxon>
        <taxon>Pterygota</taxon>
        <taxon>Neoptera</taxon>
        <taxon>Endopterygota</taxon>
        <taxon>Coleoptera</taxon>
        <taxon>Polyphaga</taxon>
        <taxon>Cucujiformia</taxon>
        <taxon>Curculionidae</taxon>
        <taxon>Ceutorhynchinae</taxon>
        <taxon>Ceutorhynchus</taxon>
    </lineage>
</organism>
<gene>
    <name evidence="2" type="ORF">CEUTPL_LOCUS13799</name>
</gene>
<feature type="compositionally biased region" description="Low complexity" evidence="1">
    <location>
        <begin position="228"/>
        <end position="243"/>
    </location>
</feature>
<feature type="region of interest" description="Disordered" evidence="1">
    <location>
        <begin position="267"/>
        <end position="289"/>
    </location>
</feature>
<accession>A0A9N9N019</accession>
<dbReference type="CDD" id="cd00303">
    <property type="entry name" value="retropepsin_like"/>
    <property type="match status" value="1"/>
</dbReference>
<dbReference type="InterPro" id="IPR021109">
    <property type="entry name" value="Peptidase_aspartic_dom_sf"/>
</dbReference>
<feature type="region of interest" description="Disordered" evidence="1">
    <location>
        <begin position="444"/>
        <end position="468"/>
    </location>
</feature>
<feature type="compositionally biased region" description="Basic and acidic residues" evidence="1">
    <location>
        <begin position="92"/>
        <end position="117"/>
    </location>
</feature>
<reference evidence="2" key="1">
    <citation type="submission" date="2022-01" db="EMBL/GenBank/DDBJ databases">
        <authorList>
            <person name="King R."/>
        </authorList>
    </citation>
    <scope>NUCLEOTIDE SEQUENCE</scope>
</reference>
<keyword evidence="3" id="KW-1185">Reference proteome</keyword>
<dbReference type="OrthoDB" id="6781600at2759"/>
<feature type="compositionally biased region" description="Basic and acidic residues" evidence="1">
    <location>
        <begin position="771"/>
        <end position="792"/>
    </location>
</feature>
<dbReference type="AlphaFoldDB" id="A0A9N9N019"/>
<dbReference type="Gene3D" id="2.40.70.10">
    <property type="entry name" value="Acid Proteases"/>
    <property type="match status" value="1"/>
</dbReference>
<feature type="region of interest" description="Disordered" evidence="1">
    <location>
        <begin position="75"/>
        <end position="164"/>
    </location>
</feature>
<proteinExistence type="predicted"/>
<feature type="region of interest" description="Disordered" evidence="1">
    <location>
        <begin position="771"/>
        <end position="825"/>
    </location>
</feature>
<feature type="compositionally biased region" description="Acidic residues" evidence="1">
    <location>
        <begin position="133"/>
        <end position="148"/>
    </location>
</feature>
<dbReference type="Proteomes" id="UP001152799">
    <property type="component" value="Chromosome 9"/>
</dbReference>
<dbReference type="EMBL" id="OU892285">
    <property type="protein sequence ID" value="CAG9773408.1"/>
    <property type="molecule type" value="Genomic_DNA"/>
</dbReference>